<evidence type="ECO:0000313" key="3">
    <source>
        <dbReference type="EMBL" id="MDX8153070.1"/>
    </source>
</evidence>
<dbReference type="Pfam" id="PF00211">
    <property type="entry name" value="Guanylate_cyc"/>
    <property type="match status" value="1"/>
</dbReference>
<accession>A0ABU4VMK4</accession>
<dbReference type="PANTHER" id="PTHR43081:SF19">
    <property type="entry name" value="PH-SENSITIVE ADENYLATE CYCLASE RV1264"/>
    <property type="match status" value="1"/>
</dbReference>
<dbReference type="Proteomes" id="UP001277761">
    <property type="component" value="Unassembled WGS sequence"/>
</dbReference>
<organism evidence="3 4">
    <name type="scientific">Patulibacter brassicae</name>
    <dbReference type="NCBI Taxonomy" id="1705717"/>
    <lineage>
        <taxon>Bacteria</taxon>
        <taxon>Bacillati</taxon>
        <taxon>Actinomycetota</taxon>
        <taxon>Thermoleophilia</taxon>
        <taxon>Solirubrobacterales</taxon>
        <taxon>Patulibacteraceae</taxon>
        <taxon>Patulibacter</taxon>
    </lineage>
</organism>
<dbReference type="CDD" id="cd00592">
    <property type="entry name" value="HTH_MerR-like"/>
    <property type="match status" value="1"/>
</dbReference>
<dbReference type="InterPro" id="IPR050697">
    <property type="entry name" value="Adenylyl/Guanylyl_Cyclase_3/4"/>
</dbReference>
<comment type="caution">
    <text evidence="3">The sequence shown here is derived from an EMBL/GenBank/DDBJ whole genome shotgun (WGS) entry which is preliminary data.</text>
</comment>
<name>A0ABU4VMK4_9ACTN</name>
<evidence type="ECO:0000313" key="4">
    <source>
        <dbReference type="Proteomes" id="UP001277761"/>
    </source>
</evidence>
<evidence type="ECO:0000259" key="2">
    <source>
        <dbReference type="PROSITE" id="PS50125"/>
    </source>
</evidence>
<feature type="domain" description="Guanylate cyclase" evidence="2">
    <location>
        <begin position="228"/>
        <end position="333"/>
    </location>
</feature>
<dbReference type="CDD" id="cd07302">
    <property type="entry name" value="CHD"/>
    <property type="match status" value="1"/>
</dbReference>
<protein>
    <submittedName>
        <fullName evidence="3">Adenylate cyclase regulatory domain-containing protein</fullName>
    </submittedName>
</protein>
<evidence type="ECO:0000256" key="1">
    <source>
        <dbReference type="ARBA" id="ARBA00005381"/>
    </source>
</evidence>
<proteinExistence type="inferred from homology"/>
<dbReference type="Pfam" id="PF16701">
    <property type="entry name" value="Ad_Cy_reg"/>
    <property type="match status" value="1"/>
</dbReference>
<dbReference type="Gene3D" id="1.10.1660.10">
    <property type="match status" value="1"/>
</dbReference>
<dbReference type="SUPFAM" id="SSF46955">
    <property type="entry name" value="Putative DNA-binding domain"/>
    <property type="match status" value="1"/>
</dbReference>
<dbReference type="SMART" id="SM00044">
    <property type="entry name" value="CYCc"/>
    <property type="match status" value="1"/>
</dbReference>
<comment type="similarity">
    <text evidence="1">Belongs to the adenylyl cyclase class-3 family.</text>
</comment>
<dbReference type="InterPro" id="IPR001054">
    <property type="entry name" value="A/G_cyclase"/>
</dbReference>
<sequence>MGVSTSTLRRWAREGLVPVEEDGSWSTRSLHRARIVQRLRLRGRSLAEIAEVTTRSSLALDYLGEVVTGTTEHVSIADVARETGLQVALVRRIAEAFGFSEDAIERMTPTDVELFRHVARALDAGYPLVALLQLARVYGQALGRVADAEVRMFRLYVRDPAVRDGGEPLAAAAELADLAREVRPLADPIIRHVHRRSLDWFIEQDAVSLVEQALDEETLLGLGRLRVAIAFADLAGYTRLTDEQGDEEAVEVVERFVDAVELSLPDDARILKTIGDEVMVIADDLAALVDWAVGFQALHPDEPRPRIGVHHGEVLFRDGDYFGREVNLAARVVARAGGGEVVVTEPVVAAAGAHLRFDPIGAVRLKGFREPTALYLADVAGGR</sequence>
<gene>
    <name evidence="3" type="ORF">SK069_15835</name>
</gene>
<dbReference type="InterPro" id="IPR029787">
    <property type="entry name" value="Nucleotide_cyclase"/>
</dbReference>
<keyword evidence="4" id="KW-1185">Reference proteome</keyword>
<dbReference type="EMBL" id="JAXAVX010000010">
    <property type="protein sequence ID" value="MDX8153070.1"/>
    <property type="molecule type" value="Genomic_DNA"/>
</dbReference>
<dbReference type="PROSITE" id="PS50125">
    <property type="entry name" value="GUANYLATE_CYCLASE_2"/>
    <property type="match status" value="1"/>
</dbReference>
<dbReference type="PANTHER" id="PTHR43081">
    <property type="entry name" value="ADENYLATE CYCLASE, TERMINAL-DIFFERENTIATION SPECIFIC-RELATED"/>
    <property type="match status" value="1"/>
</dbReference>
<reference evidence="3 4" key="1">
    <citation type="submission" date="2023-11" db="EMBL/GenBank/DDBJ databases">
        <authorList>
            <person name="Xu M."/>
            <person name="Jiang T."/>
        </authorList>
    </citation>
    <scope>NUCLEOTIDE SEQUENCE [LARGE SCALE GENOMIC DNA]</scope>
    <source>
        <strain evidence="3 4">SD</strain>
    </source>
</reference>
<dbReference type="SUPFAM" id="SSF55073">
    <property type="entry name" value="Nucleotide cyclase"/>
    <property type="match status" value="1"/>
</dbReference>
<dbReference type="Gene3D" id="3.30.70.1230">
    <property type="entry name" value="Nucleotide cyclase"/>
    <property type="match status" value="1"/>
</dbReference>
<dbReference type="InterPro" id="IPR009061">
    <property type="entry name" value="DNA-bd_dom_put_sf"/>
</dbReference>
<dbReference type="InterPro" id="IPR032026">
    <property type="entry name" value="Ad_Cy_reg"/>
</dbReference>
<dbReference type="RefSeq" id="WP_319955222.1">
    <property type="nucleotide sequence ID" value="NZ_JAXAVX010000010.1"/>
</dbReference>